<accession>A0A5Q2WLM5</accession>
<evidence type="ECO:0000313" key="2">
    <source>
        <dbReference type="Proteomes" id="UP000410540"/>
    </source>
</evidence>
<gene>
    <name evidence="1" type="primary">16</name>
    <name evidence="1" type="ORF">SEA_WESAK_16</name>
</gene>
<proteinExistence type="predicted"/>
<name>A0A5Q2WLM5_9CAUD</name>
<evidence type="ECO:0000313" key="1">
    <source>
        <dbReference type="EMBL" id="QGH78657.1"/>
    </source>
</evidence>
<dbReference type="EMBL" id="MN369747">
    <property type="protein sequence ID" value="QGH78657.1"/>
    <property type="molecule type" value="Genomic_DNA"/>
</dbReference>
<reference evidence="1 2" key="1">
    <citation type="submission" date="2019-08" db="EMBL/GenBank/DDBJ databases">
        <authorList>
            <person name="Duffy I."/>
            <person name="Kerns H.R."/>
            <person name="Brown C.R."/>
            <person name="Ouellette L.A."/>
            <person name="Showers K.M."/>
            <person name="Katz E.L."/>
            <person name="Gemmati A.M."/>
            <person name="Ogueke L.I."/>
            <person name="Latalladi V.L."/>
            <person name="Duncan J."/>
            <person name="Molloy S.D."/>
            <person name="Garlena R.A."/>
            <person name="Russell D.A."/>
            <person name="Pope W.H."/>
            <person name="Jacobs-Sera D."/>
            <person name="Hatfull G.F."/>
        </authorList>
    </citation>
    <scope>NUCLEOTIDE SEQUENCE [LARGE SCALE GENOMIC DNA]</scope>
</reference>
<dbReference type="Proteomes" id="UP000410540">
    <property type="component" value="Segment"/>
</dbReference>
<sequence>MEDHKHFMRPNKKYQEEESLAIRRYYIWMSCDHLGCLKVRMLERSSLIAS</sequence>
<protein>
    <submittedName>
        <fullName evidence="1">Uncharacterized protein</fullName>
    </submittedName>
</protein>
<organism evidence="1 2">
    <name type="scientific">Microbacterium phage Wesak</name>
    <dbReference type="NCBI Taxonomy" id="2653751"/>
    <lineage>
        <taxon>Viruses</taxon>
        <taxon>Duplodnaviria</taxon>
        <taxon>Heunggongvirae</taxon>
        <taxon>Uroviricota</taxon>
        <taxon>Caudoviricetes</taxon>
        <taxon>Eekayvirinae</taxon>
        <taxon>Tinytimothyvirus</taxon>
        <taxon>Tinytimothyvirus tinytimothy</taxon>
    </lineage>
</organism>